<name>A0A376GYP8_ENTGA</name>
<protein>
    <submittedName>
        <fullName evidence="2">ABC-type transport system involved in multi-copper enzyme maturation, permease component</fullName>
    </submittedName>
</protein>
<feature type="transmembrane region" description="Helical" evidence="1">
    <location>
        <begin position="215"/>
        <end position="236"/>
    </location>
</feature>
<feature type="transmembrane region" description="Helical" evidence="1">
    <location>
        <begin position="187"/>
        <end position="208"/>
    </location>
</feature>
<dbReference type="RefSeq" id="WP_060815208.1">
    <property type="nucleotide sequence ID" value="NZ_JBHULA010000055.1"/>
</dbReference>
<gene>
    <name evidence="2" type="ORF">NCTC12360_01593</name>
</gene>
<feature type="transmembrane region" description="Helical" evidence="1">
    <location>
        <begin position="149"/>
        <end position="175"/>
    </location>
</feature>
<evidence type="ECO:0000256" key="1">
    <source>
        <dbReference type="SAM" id="Phobius"/>
    </source>
</evidence>
<keyword evidence="1" id="KW-0472">Membrane</keyword>
<feature type="transmembrane region" description="Helical" evidence="1">
    <location>
        <begin position="308"/>
        <end position="326"/>
    </location>
</feature>
<reference evidence="2 3" key="1">
    <citation type="submission" date="2018-06" db="EMBL/GenBank/DDBJ databases">
        <authorList>
            <consortium name="Pathogen Informatics"/>
            <person name="Doyle S."/>
        </authorList>
    </citation>
    <scope>NUCLEOTIDE SEQUENCE [LARGE SCALE GENOMIC DNA]</scope>
    <source>
        <strain evidence="2 3">NCTC12360</strain>
    </source>
</reference>
<evidence type="ECO:0000313" key="3">
    <source>
        <dbReference type="Proteomes" id="UP000254807"/>
    </source>
</evidence>
<dbReference type="EMBL" id="UFYW01000001">
    <property type="protein sequence ID" value="STD83133.1"/>
    <property type="molecule type" value="Genomic_DNA"/>
</dbReference>
<sequence>MLKQIYRQRYGKLLLGFCLVLVLIYAGMGWDTQRSWHNQKTYFDSEEFKKDFQEHPDYYIKDYNGEKPVYYSSIDEYKDENLLIYNRPVPESDGQDTYIANFNISGAFFILPLLFVFGFLSFFIDQKTNFNRFLFSLPFKKRQIFRQKAVFLFAPVSFALIIGILSNICIRYLMIPSEYFQIPLSDLFASGVGTFVGNLAVTAIGCFLGVLLGNLFFGPLTIVLIFFLMSGFYSFYYNLQEFLSFFFYGKGGHLVLNNLWNDWPNGLPVNWWAILATLFLSFVLIAAAQEVFARISLENDGDYLTVPAFRLPVFIVMAIGTWFYLINMNWMLVQLYYDDFSQMRTIVSICIYLVVCLVVSFLLVYPKAIKKWWHARRFMNNRSVN</sequence>
<accession>A0A376GYP8</accession>
<keyword evidence="3" id="KW-1185">Reference proteome</keyword>
<feature type="transmembrane region" description="Helical" evidence="1">
    <location>
        <begin position="346"/>
        <end position="365"/>
    </location>
</feature>
<keyword evidence="1" id="KW-0812">Transmembrane</keyword>
<dbReference type="OrthoDB" id="2199746at2"/>
<proteinExistence type="predicted"/>
<organism evidence="2 3">
    <name type="scientific">Enterococcus gallinarum</name>
    <dbReference type="NCBI Taxonomy" id="1353"/>
    <lineage>
        <taxon>Bacteria</taxon>
        <taxon>Bacillati</taxon>
        <taxon>Bacillota</taxon>
        <taxon>Bacilli</taxon>
        <taxon>Lactobacillales</taxon>
        <taxon>Enterococcaceae</taxon>
        <taxon>Enterococcus</taxon>
    </lineage>
</organism>
<feature type="transmembrane region" description="Helical" evidence="1">
    <location>
        <begin position="269"/>
        <end position="288"/>
    </location>
</feature>
<feature type="transmembrane region" description="Helical" evidence="1">
    <location>
        <begin position="98"/>
        <end position="124"/>
    </location>
</feature>
<dbReference type="AlphaFoldDB" id="A0A376GYP8"/>
<keyword evidence="1" id="KW-1133">Transmembrane helix</keyword>
<dbReference type="Proteomes" id="UP000254807">
    <property type="component" value="Unassembled WGS sequence"/>
</dbReference>
<evidence type="ECO:0000313" key="2">
    <source>
        <dbReference type="EMBL" id="STD83133.1"/>
    </source>
</evidence>